<comment type="caution">
    <text evidence="2">The sequence shown here is derived from an EMBL/GenBank/DDBJ whole genome shotgun (WGS) entry which is preliminary data.</text>
</comment>
<accession>A0A3S5BU34</accession>
<evidence type="ECO:0000256" key="1">
    <source>
        <dbReference type="SAM" id="MobiDB-lite"/>
    </source>
</evidence>
<dbReference type="Proteomes" id="UP000784294">
    <property type="component" value="Unassembled WGS sequence"/>
</dbReference>
<evidence type="ECO:0000313" key="2">
    <source>
        <dbReference type="EMBL" id="VEL18433.1"/>
    </source>
</evidence>
<gene>
    <name evidence="2" type="ORF">PXEA_LOCUS11873</name>
</gene>
<proteinExistence type="predicted"/>
<evidence type="ECO:0000313" key="3">
    <source>
        <dbReference type="Proteomes" id="UP000784294"/>
    </source>
</evidence>
<sequence>MPPVLVIGKAVNGQKHSPTSKLKSLSAPSRGPAATLDRYTSETKPQFPRMMEQFVLSQPEYRLQPVGRQIRPNSAQMTSDLDPDQQVLQERLVGELKCLLAIHRQRHPIADQEHEDAHQTFDAMLTNREIASSELASPMTPRLKTMPELEFGGPMNVNAVYRGLSGPVTNSMWTLPQAMTSRGADFHESQQGCGICNEGSRQGGSRLMRSQSLTRHQLYTVPPDPRLPALRHQVAITKPIGNSATLIAPGQYGFNGYSHGSAYSHGGNHDNSLNRFASIGQISVMTGGRYYTGDSTWALGAAIPLLKPPTPPPTPPPPSPPLEPLQHFVVVQKKKPKIEGPVHWCRGEKGGCSGIGHESK</sequence>
<feature type="region of interest" description="Disordered" evidence="1">
    <location>
        <begin position="13"/>
        <end position="36"/>
    </location>
</feature>
<feature type="compositionally biased region" description="Polar residues" evidence="1">
    <location>
        <begin position="14"/>
        <end position="27"/>
    </location>
</feature>
<dbReference type="EMBL" id="CAAALY010036986">
    <property type="protein sequence ID" value="VEL18433.1"/>
    <property type="molecule type" value="Genomic_DNA"/>
</dbReference>
<name>A0A3S5BU34_9PLAT</name>
<protein>
    <submittedName>
        <fullName evidence="2">Uncharacterized protein</fullName>
    </submittedName>
</protein>
<keyword evidence="3" id="KW-1185">Reference proteome</keyword>
<dbReference type="AlphaFoldDB" id="A0A3S5BU34"/>
<organism evidence="2 3">
    <name type="scientific">Protopolystoma xenopodis</name>
    <dbReference type="NCBI Taxonomy" id="117903"/>
    <lineage>
        <taxon>Eukaryota</taxon>
        <taxon>Metazoa</taxon>
        <taxon>Spiralia</taxon>
        <taxon>Lophotrochozoa</taxon>
        <taxon>Platyhelminthes</taxon>
        <taxon>Monogenea</taxon>
        <taxon>Polyopisthocotylea</taxon>
        <taxon>Polystomatidea</taxon>
        <taxon>Polystomatidae</taxon>
        <taxon>Protopolystoma</taxon>
    </lineage>
</organism>
<reference evidence="2" key="1">
    <citation type="submission" date="2018-11" db="EMBL/GenBank/DDBJ databases">
        <authorList>
            <consortium name="Pathogen Informatics"/>
        </authorList>
    </citation>
    <scope>NUCLEOTIDE SEQUENCE</scope>
</reference>